<evidence type="ECO:0000259" key="2">
    <source>
        <dbReference type="PROSITE" id="PS50994"/>
    </source>
</evidence>
<sequence length="622" mass="71532">MDYPRINEQELKFPIPCGIIVSGPSSSGKTQLVLRLLSCADEMFAPAPKAIVWAYGEYSAQIPELERQGIIVHAGAPSDEMLNKLPKPFLIVYDDLMGEIDAKKLADLYTKKSHHNNFAVIFLTQNLFDKAMRVPRSNAQYIFLMRAPNDMLSIRNLATQIFPREQGFLIDAYKQACAEPYGPRDICFRDEKMANKLILLPVEHYRGLVAAREKVEDDVTDQTNFGFVKQQFEKAKRKRAANVSEKSAEYNQQLRRYLKLRKEVKDKPVKVQLSNGMRLMTKPPATGVQLKPGPEEVEETIVIGGSEADDDEPAAISSPKFSTPKEVEVGPEPRVSRKRDLKKQEIMAKKEKLLSIIKSNPKRFGVNEHVQADLADFQALSRKNSGNRYLLLAVDVLSRRMFGVPVKSKKPAEMKRAFEELFGQMPKLPETLYTDRGLEFVAKPLKEFYAEKGIKKFETSSKKKAAVAERAIRTLKTRLYKYFSAKNTSTWVDVLAKFLAAINNSVCRATGLKPIDIDEQNAREVWKKVYGERYMPNYSDHVYTVDERRSSNPEHYFVKDYYGTKLKRKFYLPELTKVKVDKNTLYRVEKKYKERIRDGQKEMLVKFIGFSEKYWVTKEDFD</sequence>
<dbReference type="AlphaFoldDB" id="A0A914HRJ8"/>
<dbReference type="Pfam" id="PF00665">
    <property type="entry name" value="rve"/>
    <property type="match status" value="1"/>
</dbReference>
<dbReference type="GO" id="GO:0015074">
    <property type="term" value="P:DNA integration"/>
    <property type="evidence" value="ECO:0007669"/>
    <property type="project" value="InterPro"/>
</dbReference>
<dbReference type="InterPro" id="IPR012337">
    <property type="entry name" value="RNaseH-like_sf"/>
</dbReference>
<protein>
    <submittedName>
        <fullName evidence="4">Integrase catalytic domain-containing protein</fullName>
    </submittedName>
</protein>
<feature type="domain" description="Integrase catalytic" evidence="2">
    <location>
        <begin position="357"/>
        <end position="522"/>
    </location>
</feature>
<name>A0A914HRJ8_GLORO</name>
<evidence type="ECO:0000313" key="3">
    <source>
        <dbReference type="Proteomes" id="UP000887572"/>
    </source>
</evidence>
<feature type="region of interest" description="Disordered" evidence="1">
    <location>
        <begin position="308"/>
        <end position="341"/>
    </location>
</feature>
<dbReference type="InterPro" id="IPR036397">
    <property type="entry name" value="RNaseH_sf"/>
</dbReference>
<reference evidence="4" key="1">
    <citation type="submission" date="2022-11" db="UniProtKB">
        <authorList>
            <consortium name="WormBaseParasite"/>
        </authorList>
    </citation>
    <scope>IDENTIFICATION</scope>
</reference>
<dbReference type="GO" id="GO:0003676">
    <property type="term" value="F:nucleic acid binding"/>
    <property type="evidence" value="ECO:0007669"/>
    <property type="project" value="InterPro"/>
</dbReference>
<accession>A0A914HRJ8</accession>
<evidence type="ECO:0000256" key="1">
    <source>
        <dbReference type="SAM" id="MobiDB-lite"/>
    </source>
</evidence>
<dbReference type="PROSITE" id="PS50994">
    <property type="entry name" value="INTEGRASE"/>
    <property type="match status" value="1"/>
</dbReference>
<dbReference type="SUPFAM" id="SSF53098">
    <property type="entry name" value="Ribonuclease H-like"/>
    <property type="match status" value="1"/>
</dbReference>
<dbReference type="PANTHER" id="PTHR46585:SF1">
    <property type="entry name" value="CHROMO DOMAIN-CONTAINING PROTEIN"/>
    <property type="match status" value="1"/>
</dbReference>
<dbReference type="InterPro" id="IPR001584">
    <property type="entry name" value="Integrase_cat-core"/>
</dbReference>
<keyword evidence="3" id="KW-1185">Reference proteome</keyword>
<evidence type="ECO:0000313" key="4">
    <source>
        <dbReference type="WBParaSite" id="Gr19_v10_g3802.t1"/>
    </source>
</evidence>
<organism evidence="3 4">
    <name type="scientific">Globodera rostochiensis</name>
    <name type="common">Golden nematode worm</name>
    <name type="synonym">Heterodera rostochiensis</name>
    <dbReference type="NCBI Taxonomy" id="31243"/>
    <lineage>
        <taxon>Eukaryota</taxon>
        <taxon>Metazoa</taxon>
        <taxon>Ecdysozoa</taxon>
        <taxon>Nematoda</taxon>
        <taxon>Chromadorea</taxon>
        <taxon>Rhabditida</taxon>
        <taxon>Tylenchina</taxon>
        <taxon>Tylenchomorpha</taxon>
        <taxon>Tylenchoidea</taxon>
        <taxon>Heteroderidae</taxon>
        <taxon>Heteroderinae</taxon>
        <taxon>Globodera</taxon>
    </lineage>
</organism>
<dbReference type="PANTHER" id="PTHR46585">
    <property type="entry name" value="INTEGRASE CORE DOMAIN CONTAINING PROTEIN"/>
    <property type="match status" value="1"/>
</dbReference>
<proteinExistence type="predicted"/>
<dbReference type="Gene3D" id="3.30.420.10">
    <property type="entry name" value="Ribonuclease H-like superfamily/Ribonuclease H"/>
    <property type="match status" value="1"/>
</dbReference>
<dbReference type="Proteomes" id="UP000887572">
    <property type="component" value="Unplaced"/>
</dbReference>
<dbReference type="WBParaSite" id="Gr19_v10_g3802.t1">
    <property type="protein sequence ID" value="Gr19_v10_g3802.t1"/>
    <property type="gene ID" value="Gr19_v10_g3802"/>
</dbReference>